<proteinExistence type="inferred from homology"/>
<feature type="domain" description="Carbohydrate kinase FGGY N-terminal" evidence="4">
    <location>
        <begin position="10"/>
        <end position="267"/>
    </location>
</feature>
<dbReference type="Gene3D" id="3.30.420.40">
    <property type="match status" value="1"/>
</dbReference>
<accession>A0A239Q250</accession>
<evidence type="ECO:0000259" key="5">
    <source>
        <dbReference type="Pfam" id="PF02782"/>
    </source>
</evidence>
<dbReference type="RefSeq" id="WP_089345976.1">
    <property type="nucleotide sequence ID" value="NZ_CP067131.1"/>
</dbReference>
<evidence type="ECO:0000256" key="1">
    <source>
        <dbReference type="ARBA" id="ARBA00009156"/>
    </source>
</evidence>
<dbReference type="InterPro" id="IPR043129">
    <property type="entry name" value="ATPase_NBD"/>
</dbReference>
<dbReference type="Pfam" id="PF02782">
    <property type="entry name" value="FGGY_C"/>
    <property type="match status" value="1"/>
</dbReference>
<feature type="domain" description="Carbohydrate kinase FGGY C-terminal" evidence="5">
    <location>
        <begin position="284"/>
        <end position="491"/>
    </location>
</feature>
<name>A0A239Q250_9RHOB</name>
<dbReference type="PIRSF" id="PIRSF000538">
    <property type="entry name" value="GlpK"/>
    <property type="match status" value="1"/>
</dbReference>
<dbReference type="CDD" id="cd07782">
    <property type="entry name" value="ASKHA_NBD_FGGY_D-RBK"/>
    <property type="match status" value="1"/>
</dbReference>
<protein>
    <submittedName>
        <fullName evidence="6">FGGY-family pentulose kinase</fullName>
    </submittedName>
</protein>
<organism evidence="6 7">
    <name type="scientific">Paracoccus seriniphilus</name>
    <dbReference type="NCBI Taxonomy" id="184748"/>
    <lineage>
        <taxon>Bacteria</taxon>
        <taxon>Pseudomonadati</taxon>
        <taxon>Pseudomonadota</taxon>
        <taxon>Alphaproteobacteria</taxon>
        <taxon>Rhodobacterales</taxon>
        <taxon>Paracoccaceae</taxon>
        <taxon>Paracoccus</taxon>
    </lineage>
</organism>
<dbReference type="Gene3D" id="1.20.58.2240">
    <property type="match status" value="1"/>
</dbReference>
<keyword evidence="7" id="KW-1185">Reference proteome</keyword>
<dbReference type="NCBIfam" id="TIGR01315">
    <property type="entry name" value="5C_CHO_kinase"/>
    <property type="match status" value="1"/>
</dbReference>
<dbReference type="Proteomes" id="UP000198307">
    <property type="component" value="Unassembled WGS sequence"/>
</dbReference>
<dbReference type="PANTHER" id="PTHR43435:SF4">
    <property type="entry name" value="FGGY CARBOHYDRATE KINASE DOMAIN-CONTAINING PROTEIN"/>
    <property type="match status" value="1"/>
</dbReference>
<dbReference type="SUPFAM" id="SSF53067">
    <property type="entry name" value="Actin-like ATPase domain"/>
    <property type="match status" value="2"/>
</dbReference>
<dbReference type="AlphaFoldDB" id="A0A239Q250"/>
<dbReference type="OrthoDB" id="9805576at2"/>
<dbReference type="Pfam" id="PF00370">
    <property type="entry name" value="FGGY_N"/>
    <property type="match status" value="1"/>
</dbReference>
<keyword evidence="3 6" id="KW-0418">Kinase</keyword>
<dbReference type="GO" id="GO:0019321">
    <property type="term" value="P:pentose metabolic process"/>
    <property type="evidence" value="ECO:0007669"/>
    <property type="project" value="TreeGrafter"/>
</dbReference>
<comment type="similarity">
    <text evidence="1">Belongs to the FGGY kinase family.</text>
</comment>
<dbReference type="GO" id="GO:0019150">
    <property type="term" value="F:D-ribulokinase activity"/>
    <property type="evidence" value="ECO:0007669"/>
    <property type="project" value="TreeGrafter"/>
</dbReference>
<evidence type="ECO:0000259" key="4">
    <source>
        <dbReference type="Pfam" id="PF00370"/>
    </source>
</evidence>
<sequence length="545" mass="57850">MAELQQDQFFLGVDVGTGSARAGIFGRDGTLLAHAKRDIAMFRDEGYIAEQSSEDIWQAVCHCVRQALTQGGVSPQAIAGIGFDATCSLVVLDRDHAPLTVSRSGDNTRNIIVWMDHRATDQAQRINATGHDVLSYVGGIISPEMQTPKLLWLKENLPETYHGAGAFLDLPDYLTWRATGDLARSRCTVTCKWTYLGHEDRWDGDYFRQIGLSELADEGFQRIGNRILDVGTALGSGLSDEAAAELGLQAGTPVAVSVIDAHAAGIGTVGARGGHGDATARLGYVFGTSACTMSSTTEGKFVPGVWGPYFAAMIPGLWLNEGGQSAAGEAIAHLVKCHPAYPDARARAEERGQHVLAYLLDEIAALDLDSTALIALARQLVVVPEFLGNRAPFAEPDARAVIAGMDLDDSLNGLIALYVAGISGLGYGLRQILDVQREHGVAPELVVISGGAGAHPLVKQLLADSCGLPLAETACEEPVLLGSAMLGAVAAGACDSVSQAMHDMSRLGRIFAPTQGRCAAHHLHRFKAFEALQTAARLIRHEDIS</sequence>
<dbReference type="InterPro" id="IPR018485">
    <property type="entry name" value="FGGY_C"/>
</dbReference>
<evidence type="ECO:0000313" key="7">
    <source>
        <dbReference type="Proteomes" id="UP000198307"/>
    </source>
</evidence>
<gene>
    <name evidence="6" type="ORF">SAMN05444959_12421</name>
</gene>
<evidence type="ECO:0000256" key="2">
    <source>
        <dbReference type="ARBA" id="ARBA00022679"/>
    </source>
</evidence>
<dbReference type="EMBL" id="FZQB01000024">
    <property type="protein sequence ID" value="SNT76679.1"/>
    <property type="molecule type" value="Genomic_DNA"/>
</dbReference>
<dbReference type="PANTHER" id="PTHR43435">
    <property type="entry name" value="RIBULOKINASE"/>
    <property type="match status" value="1"/>
</dbReference>
<keyword evidence="2" id="KW-0808">Transferase</keyword>
<dbReference type="InterPro" id="IPR018484">
    <property type="entry name" value="FGGY_N"/>
</dbReference>
<dbReference type="InterPro" id="IPR006003">
    <property type="entry name" value="FGGY_RbtK-like"/>
</dbReference>
<evidence type="ECO:0000256" key="3">
    <source>
        <dbReference type="ARBA" id="ARBA00022777"/>
    </source>
</evidence>
<dbReference type="FunFam" id="3.30.420.40:FF:000101">
    <property type="entry name" value="FGGY carbohydrate kinase domain-containing protein"/>
    <property type="match status" value="1"/>
</dbReference>
<dbReference type="InterPro" id="IPR000577">
    <property type="entry name" value="Carb_kinase_FGGY"/>
</dbReference>
<evidence type="ECO:0000313" key="6">
    <source>
        <dbReference type="EMBL" id="SNT76679.1"/>
    </source>
</evidence>
<dbReference type="GO" id="GO:0005737">
    <property type="term" value="C:cytoplasm"/>
    <property type="evidence" value="ECO:0007669"/>
    <property type="project" value="TreeGrafter"/>
</dbReference>
<reference evidence="6 7" key="1">
    <citation type="submission" date="2017-07" db="EMBL/GenBank/DDBJ databases">
        <authorList>
            <person name="Sun Z.S."/>
            <person name="Albrecht U."/>
            <person name="Echele G."/>
            <person name="Lee C.C."/>
        </authorList>
    </citation>
    <scope>NUCLEOTIDE SEQUENCE [LARGE SCALE GENOMIC DNA]</scope>
    <source>
        <strain evidence="6 7">DSM 14827</strain>
    </source>
</reference>